<name>A0A1B7HGB8_9ENTR</name>
<gene>
    <name evidence="2" type="ORF">M979_4355</name>
</gene>
<organism evidence="2 3">
    <name type="scientific">Buttiauxella noackiae ATCC 51607</name>
    <dbReference type="NCBI Taxonomy" id="1354255"/>
    <lineage>
        <taxon>Bacteria</taxon>
        <taxon>Pseudomonadati</taxon>
        <taxon>Pseudomonadota</taxon>
        <taxon>Gammaproteobacteria</taxon>
        <taxon>Enterobacterales</taxon>
        <taxon>Enterobacteriaceae</taxon>
        <taxon>Buttiauxella</taxon>
    </lineage>
</organism>
<feature type="region of interest" description="Disordered" evidence="1">
    <location>
        <begin position="296"/>
        <end position="315"/>
    </location>
</feature>
<dbReference type="AlphaFoldDB" id="A0A1B7HGB8"/>
<dbReference type="RefSeq" id="WP_064556370.1">
    <property type="nucleotide sequence ID" value="NZ_LXEO01000070.1"/>
</dbReference>
<protein>
    <submittedName>
        <fullName evidence="2">Uncharacterized protein</fullName>
    </submittedName>
</protein>
<evidence type="ECO:0000256" key="1">
    <source>
        <dbReference type="SAM" id="MobiDB-lite"/>
    </source>
</evidence>
<dbReference type="PATRIC" id="fig|1354255.3.peg.4485"/>
<comment type="caution">
    <text evidence="2">The sequence shown here is derived from an EMBL/GenBank/DDBJ whole genome shotgun (WGS) entry which is preliminary data.</text>
</comment>
<dbReference type="Proteomes" id="UP000078286">
    <property type="component" value="Unassembled WGS sequence"/>
</dbReference>
<sequence length="315" mass="35530">MSVFLRHILLRWPLTLAPCTEDFDDPLLSWDEPQNAACAALLAPLESLFYHCGKVAHENGYDCDVYLIPVDSLCDHLERLTLPPSDVREAVRVTLQKSLRRWRQNSTEMVRLTVPHRYQTFSTEQQVWGHESEAHPPALCQRARELTAGRCDACGCVHDANALIFRDDNPENHADENLGVSCPVCHFSHRLNTLGANDGVMVYLPELAAADVSLLLRAVILARTQGNARQKEGATQILNWLTGHRKETEAFWGTSHPGEFGQALMQASLLIREDLQQRLRHMVLIVNPTLLNHPALTGPSPETWSDRLKKYHSQN</sequence>
<proteinExistence type="predicted"/>
<keyword evidence="3" id="KW-1185">Reference proteome</keyword>
<dbReference type="EMBL" id="LXEO01000070">
    <property type="protein sequence ID" value="OAT14669.1"/>
    <property type="molecule type" value="Genomic_DNA"/>
</dbReference>
<reference evidence="2 3" key="1">
    <citation type="submission" date="2016-04" db="EMBL/GenBank/DDBJ databases">
        <title>ATOL: Assembling a taxonomically balanced genome-scale reconstruction of the evolutionary history of the Enterobacteriaceae.</title>
        <authorList>
            <person name="Plunkett G.III."/>
            <person name="Neeno-Eckwall E.C."/>
            <person name="Glasner J.D."/>
            <person name="Perna N.T."/>
        </authorList>
    </citation>
    <scope>NUCLEOTIDE SEQUENCE [LARGE SCALE GENOMIC DNA]</scope>
    <source>
        <strain evidence="2 3">ATCC 51607</strain>
    </source>
</reference>
<evidence type="ECO:0000313" key="2">
    <source>
        <dbReference type="EMBL" id="OAT14669.1"/>
    </source>
</evidence>
<accession>A0A1B7HGB8</accession>
<evidence type="ECO:0000313" key="3">
    <source>
        <dbReference type="Proteomes" id="UP000078286"/>
    </source>
</evidence>